<dbReference type="Proteomes" id="UP000717696">
    <property type="component" value="Unassembled WGS sequence"/>
</dbReference>
<dbReference type="EMBL" id="JAGMUU010000019">
    <property type="protein sequence ID" value="KAH7131738.1"/>
    <property type="molecule type" value="Genomic_DNA"/>
</dbReference>
<keyword evidence="4" id="KW-1185">Reference proteome</keyword>
<comment type="caution">
    <text evidence="3">The sequence shown here is derived from an EMBL/GenBank/DDBJ whole genome shotgun (WGS) entry which is preliminary data.</text>
</comment>
<dbReference type="InterPro" id="IPR029058">
    <property type="entry name" value="AB_hydrolase_fold"/>
</dbReference>
<gene>
    <name evidence="3" type="ORF">B0J13DRAFT_587951</name>
</gene>
<feature type="domain" description="Alpha/beta hydrolase fold-3" evidence="2">
    <location>
        <begin position="37"/>
        <end position="135"/>
    </location>
</feature>
<dbReference type="OrthoDB" id="19653at2759"/>
<protein>
    <submittedName>
        <fullName evidence="3">Alpha/Beta hydrolase protein</fullName>
    </submittedName>
</protein>
<dbReference type="Gene3D" id="3.40.50.1820">
    <property type="entry name" value="alpha/beta hydrolase"/>
    <property type="match status" value="1"/>
</dbReference>
<reference evidence="3" key="1">
    <citation type="journal article" date="2021" name="Nat. Commun.">
        <title>Genetic determinants of endophytism in the Arabidopsis root mycobiome.</title>
        <authorList>
            <person name="Mesny F."/>
            <person name="Miyauchi S."/>
            <person name="Thiergart T."/>
            <person name="Pickel B."/>
            <person name="Atanasova L."/>
            <person name="Karlsson M."/>
            <person name="Huettel B."/>
            <person name="Barry K.W."/>
            <person name="Haridas S."/>
            <person name="Chen C."/>
            <person name="Bauer D."/>
            <person name="Andreopoulos W."/>
            <person name="Pangilinan J."/>
            <person name="LaButti K."/>
            <person name="Riley R."/>
            <person name="Lipzen A."/>
            <person name="Clum A."/>
            <person name="Drula E."/>
            <person name="Henrissat B."/>
            <person name="Kohler A."/>
            <person name="Grigoriev I.V."/>
            <person name="Martin F.M."/>
            <person name="Hacquard S."/>
        </authorList>
    </citation>
    <scope>NUCLEOTIDE SEQUENCE</scope>
    <source>
        <strain evidence="3">MPI-CAGE-AT-0021</strain>
    </source>
</reference>
<dbReference type="PANTHER" id="PTHR48081:SF3">
    <property type="entry name" value="ALPHA_BETA HYDROLASE FOLD-3 DOMAIN-CONTAINING PROTEIN"/>
    <property type="match status" value="1"/>
</dbReference>
<evidence type="ECO:0000313" key="4">
    <source>
        <dbReference type="Proteomes" id="UP000717696"/>
    </source>
</evidence>
<sequence length="312" mass="34551">MEHQEFVFKLDPRGQPIEADVYFSPGTQEATSRPAAIMFHGGGFVIGAKERIPPQHIKMLIELGFIVVVPNYRLAPTISMYEGPFQDSKDAYTWCQTDLPKLLPTGLSVDSQRMVAIGYSAGATLALLLASMQTKPRAILDFYGPLNFSDKFWHSPLPSLADLPPFPPELLAKVFEEEDPSSVASSLERPSPDSNAAPKLDLSRPRNAWLFNAMKEGHHLRSVVGDGDYARVDPISFFSGEFPPTAFIHGNQDTLVEFRFSKDAYEALQKLGVETQLLEIEGKNHGFDAGIEEGMEGWDKIQAGLEFLANHV</sequence>
<evidence type="ECO:0000256" key="1">
    <source>
        <dbReference type="ARBA" id="ARBA00022801"/>
    </source>
</evidence>
<name>A0A9P9E6C1_9HYPO</name>
<organism evidence="3 4">
    <name type="scientific">Dactylonectria estremocensis</name>
    <dbReference type="NCBI Taxonomy" id="1079267"/>
    <lineage>
        <taxon>Eukaryota</taxon>
        <taxon>Fungi</taxon>
        <taxon>Dikarya</taxon>
        <taxon>Ascomycota</taxon>
        <taxon>Pezizomycotina</taxon>
        <taxon>Sordariomycetes</taxon>
        <taxon>Hypocreomycetidae</taxon>
        <taxon>Hypocreales</taxon>
        <taxon>Nectriaceae</taxon>
        <taxon>Dactylonectria</taxon>
    </lineage>
</organism>
<dbReference type="SUPFAM" id="SSF53474">
    <property type="entry name" value="alpha/beta-Hydrolases"/>
    <property type="match status" value="1"/>
</dbReference>
<evidence type="ECO:0000313" key="3">
    <source>
        <dbReference type="EMBL" id="KAH7131738.1"/>
    </source>
</evidence>
<proteinExistence type="predicted"/>
<keyword evidence="1 3" id="KW-0378">Hydrolase</keyword>
<dbReference type="Pfam" id="PF07859">
    <property type="entry name" value="Abhydrolase_3"/>
    <property type="match status" value="1"/>
</dbReference>
<evidence type="ECO:0000259" key="2">
    <source>
        <dbReference type="Pfam" id="PF07859"/>
    </source>
</evidence>
<dbReference type="InterPro" id="IPR050300">
    <property type="entry name" value="GDXG_lipolytic_enzyme"/>
</dbReference>
<dbReference type="GO" id="GO:0016787">
    <property type="term" value="F:hydrolase activity"/>
    <property type="evidence" value="ECO:0007669"/>
    <property type="project" value="UniProtKB-KW"/>
</dbReference>
<dbReference type="AlphaFoldDB" id="A0A9P9E6C1"/>
<dbReference type="InterPro" id="IPR013094">
    <property type="entry name" value="AB_hydrolase_3"/>
</dbReference>
<dbReference type="PANTHER" id="PTHR48081">
    <property type="entry name" value="AB HYDROLASE SUPERFAMILY PROTEIN C4A8.06C"/>
    <property type="match status" value="1"/>
</dbReference>
<accession>A0A9P9E6C1</accession>